<reference evidence="5 7" key="2">
    <citation type="submission" date="2014-01" db="EMBL/GenBank/DDBJ databases">
        <title>Draft genome sequencing of Bacillus alcalophilus CGMCC 1.3604.</title>
        <authorList>
            <person name="Yang J."/>
            <person name="Diao L."/>
            <person name="Yang S."/>
        </authorList>
    </citation>
    <scope>NUCLEOTIDE SEQUENCE [LARGE SCALE GENOMIC DNA]</scope>
    <source>
        <strain evidence="5 7">CGMCC 1.3604</strain>
    </source>
</reference>
<feature type="region of interest" description="Disordered" evidence="1">
    <location>
        <begin position="1"/>
        <end position="35"/>
    </location>
</feature>
<evidence type="ECO:0000256" key="1">
    <source>
        <dbReference type="SAM" id="MobiDB-lite"/>
    </source>
</evidence>
<dbReference type="PANTHER" id="PTHR21666:SF274">
    <property type="entry name" value="STAGE IV SPORULATION PROTEIN FA"/>
    <property type="match status" value="1"/>
</dbReference>
<dbReference type="Gene3D" id="2.70.70.10">
    <property type="entry name" value="Glucose Permease (Domain IIA)"/>
    <property type="match status" value="1"/>
</dbReference>
<dbReference type="EMBL" id="ALPT02000046">
    <property type="protein sequence ID" value="KGA96802.1"/>
    <property type="molecule type" value="Genomic_DNA"/>
</dbReference>
<dbReference type="GO" id="GO:0004222">
    <property type="term" value="F:metalloendopeptidase activity"/>
    <property type="evidence" value="ECO:0007669"/>
    <property type="project" value="TreeGrafter"/>
</dbReference>
<dbReference type="SUPFAM" id="SSF51261">
    <property type="entry name" value="Duplicated hybrid motif"/>
    <property type="match status" value="1"/>
</dbReference>
<dbReference type="Proteomes" id="UP000002754">
    <property type="component" value="Unassembled WGS sequence"/>
</dbReference>
<dbReference type="eggNOG" id="COG0739">
    <property type="taxonomic scope" value="Bacteria"/>
</dbReference>
<dbReference type="CDD" id="cd12797">
    <property type="entry name" value="M23_peptidase"/>
    <property type="match status" value="1"/>
</dbReference>
<feature type="transmembrane region" description="Helical" evidence="2">
    <location>
        <begin position="65"/>
        <end position="84"/>
    </location>
</feature>
<dbReference type="EMBL" id="JALP01000002">
    <property type="protein sequence ID" value="THG92411.1"/>
    <property type="molecule type" value="Genomic_DNA"/>
</dbReference>
<dbReference type="Pfam" id="PF01551">
    <property type="entry name" value="Peptidase_M23"/>
    <property type="match status" value="1"/>
</dbReference>
<proteinExistence type="predicted"/>
<dbReference type="OrthoDB" id="2986589at2"/>
<evidence type="ECO:0000313" key="5">
    <source>
        <dbReference type="EMBL" id="THG92411.1"/>
    </source>
</evidence>
<evidence type="ECO:0000313" key="6">
    <source>
        <dbReference type="Proteomes" id="UP000002754"/>
    </source>
</evidence>
<sequence>MSNKLNQLKRDADLKRRNRGVAKRPREQLDSNRATDILSRSKKPYSFQSNSTEPKRDGAIYDKSFFLLRIMIAACLFLLIAISFNGNVTQLEGTKKVVAQAYEQEFQFAMIANWYEEQFGRPLALLPVTEEEPDPEQQPINELDYAIPASGGTITERFSENGHGILVETGVQEEVKAVKGGFVESIGEDETIGKRVVVQHYDQTKTIYGMLNVIDVNIYDHIQVGHTIGTVSKTEGEEKGQFYFAIQKGDSYIDPSDVISFE</sequence>
<keyword evidence="2" id="KW-0812">Transmembrane</keyword>
<name>A0A094YTL5_ALKAL</name>
<dbReference type="InterPro" id="IPR016047">
    <property type="entry name" value="M23ase_b-sheet_dom"/>
</dbReference>
<keyword evidence="2" id="KW-0472">Membrane</keyword>
<dbReference type="AlphaFoldDB" id="A0A094YTL5"/>
<organism evidence="4 6">
    <name type="scientific">Alkalihalobacillus alcalophilus ATCC 27647 = CGMCC 1.3604</name>
    <dbReference type="NCBI Taxonomy" id="1218173"/>
    <lineage>
        <taxon>Bacteria</taxon>
        <taxon>Bacillati</taxon>
        <taxon>Bacillota</taxon>
        <taxon>Bacilli</taxon>
        <taxon>Bacillales</taxon>
        <taxon>Bacillaceae</taxon>
        <taxon>Alkalihalobacillus</taxon>
    </lineage>
</organism>
<dbReference type="RefSeq" id="WP_003321797.1">
    <property type="nucleotide sequence ID" value="NZ_ALPT02000046.1"/>
</dbReference>
<evidence type="ECO:0000256" key="2">
    <source>
        <dbReference type="SAM" id="Phobius"/>
    </source>
</evidence>
<accession>A0A094YTL5</accession>
<feature type="domain" description="M23ase beta-sheet core" evidence="3">
    <location>
        <begin position="163"/>
        <end position="255"/>
    </location>
</feature>
<keyword evidence="2" id="KW-1133">Transmembrane helix</keyword>
<dbReference type="InterPro" id="IPR050570">
    <property type="entry name" value="Cell_wall_metabolism_enzyme"/>
</dbReference>
<evidence type="ECO:0000313" key="4">
    <source>
        <dbReference type="EMBL" id="KGA96802.1"/>
    </source>
</evidence>
<dbReference type="InterPro" id="IPR011055">
    <property type="entry name" value="Dup_hybrid_motif"/>
</dbReference>
<evidence type="ECO:0000313" key="7">
    <source>
        <dbReference type="Proteomes" id="UP000297014"/>
    </source>
</evidence>
<comment type="caution">
    <text evidence="4">The sequence shown here is derived from an EMBL/GenBank/DDBJ whole genome shotgun (WGS) entry which is preliminary data.</text>
</comment>
<dbReference type="STRING" id="1218173.BALCAV_0214110"/>
<dbReference type="Proteomes" id="UP000297014">
    <property type="component" value="Unassembled WGS sequence"/>
</dbReference>
<reference evidence="4 6" key="1">
    <citation type="journal article" date="2014" name="Genome Announc.">
        <title>Draft Genome Sequence of Bacillus alcalophilus AV1934, a Classic Alkaliphile Isolated from Human Feces in 1934.</title>
        <authorList>
            <person name="Attie O."/>
            <person name="Jayaprakash A."/>
            <person name="Shah H."/>
            <person name="Paulsen I.T."/>
            <person name="Morino M."/>
            <person name="Takahashi Y."/>
            <person name="Narumi I."/>
            <person name="Sachidanandam R."/>
            <person name="Satoh K."/>
            <person name="Ito M."/>
            <person name="Krulwich T.A."/>
        </authorList>
    </citation>
    <scope>NUCLEOTIDE SEQUENCE [LARGE SCALE GENOMIC DNA]</scope>
    <source>
        <strain evidence="4 6">AV1934</strain>
    </source>
</reference>
<keyword evidence="6" id="KW-1185">Reference proteome</keyword>
<gene>
    <name evidence="5" type="ORF">AJ85_04955</name>
    <name evidence="4" type="ORF">BALCAV_0214110</name>
</gene>
<dbReference type="PANTHER" id="PTHR21666">
    <property type="entry name" value="PEPTIDASE-RELATED"/>
    <property type="match status" value="1"/>
</dbReference>
<protein>
    <submittedName>
        <fullName evidence="5">Peptidase M23</fullName>
    </submittedName>
</protein>
<evidence type="ECO:0000259" key="3">
    <source>
        <dbReference type="Pfam" id="PF01551"/>
    </source>
</evidence>